<reference evidence="1 2" key="1">
    <citation type="journal article" date="2023" name="Science">
        <title>Complex scaffold remodeling in plant triterpene biosynthesis.</title>
        <authorList>
            <person name="De La Pena R."/>
            <person name="Hodgson H."/>
            <person name="Liu J.C."/>
            <person name="Stephenson M.J."/>
            <person name="Martin A.C."/>
            <person name="Owen C."/>
            <person name="Harkess A."/>
            <person name="Leebens-Mack J."/>
            <person name="Jimenez L.E."/>
            <person name="Osbourn A."/>
            <person name="Sattely E.S."/>
        </authorList>
    </citation>
    <scope>NUCLEOTIDE SEQUENCE [LARGE SCALE GENOMIC DNA]</scope>
    <source>
        <strain evidence="2">cv. JPN11</strain>
        <tissue evidence="1">Leaf</tissue>
    </source>
</reference>
<sequence>MGLSEGINVDDEMMMMPTGFRFNPTDEELIHLLERKVSGQAMRLHAHFMIERDVYQIDPQHLQWYHDATLSKNERYYYCLKENDSREVAGQGWWRATGHLKKIYVNDQRHALVGYKRPLTFYRFRDDQIRRKKAVKTNWIMHEYTLESFPTEWRLCKIKYKGKPSAQEELENPRKAGSNSNSGNTSIIAEKQQQQQKLQLSDNHSAYDHERSYYYSEANNFSDISVVENHQQQQLQTLQLENDIVYDSYNNIAENMQVDAMEVEQALYDPYYYCYDYFGDYNHQLEQAAADLSEQIIPTLWSWQN</sequence>
<proteinExistence type="predicted"/>
<keyword evidence="2" id="KW-1185">Reference proteome</keyword>
<comment type="caution">
    <text evidence="1">The sequence shown here is derived from an EMBL/GenBank/DDBJ whole genome shotgun (WGS) entry which is preliminary data.</text>
</comment>
<organism evidence="1 2">
    <name type="scientific">Melia azedarach</name>
    <name type="common">Chinaberry tree</name>
    <dbReference type="NCBI Taxonomy" id="155640"/>
    <lineage>
        <taxon>Eukaryota</taxon>
        <taxon>Viridiplantae</taxon>
        <taxon>Streptophyta</taxon>
        <taxon>Embryophyta</taxon>
        <taxon>Tracheophyta</taxon>
        <taxon>Spermatophyta</taxon>
        <taxon>Magnoliopsida</taxon>
        <taxon>eudicotyledons</taxon>
        <taxon>Gunneridae</taxon>
        <taxon>Pentapetalae</taxon>
        <taxon>rosids</taxon>
        <taxon>malvids</taxon>
        <taxon>Sapindales</taxon>
        <taxon>Meliaceae</taxon>
        <taxon>Melia</taxon>
    </lineage>
</organism>
<dbReference type="Proteomes" id="UP001164539">
    <property type="component" value="Chromosome 3"/>
</dbReference>
<gene>
    <name evidence="1" type="ORF">OWV82_006721</name>
</gene>
<evidence type="ECO:0000313" key="1">
    <source>
        <dbReference type="EMBL" id="KAJ4723337.1"/>
    </source>
</evidence>
<protein>
    <submittedName>
        <fullName evidence="1">NAC domain-containing protein</fullName>
    </submittedName>
</protein>
<name>A0ACC1YHS7_MELAZ</name>
<accession>A0ACC1YHS7</accession>
<evidence type="ECO:0000313" key="2">
    <source>
        <dbReference type="Proteomes" id="UP001164539"/>
    </source>
</evidence>
<dbReference type="EMBL" id="CM051396">
    <property type="protein sequence ID" value="KAJ4723337.1"/>
    <property type="molecule type" value="Genomic_DNA"/>
</dbReference>